<dbReference type="PANTHER" id="PTHR24302">
    <property type="entry name" value="CYTOCHROME P450 FAMILY 3"/>
    <property type="match status" value="1"/>
</dbReference>
<keyword evidence="7" id="KW-1133">Transmembrane helix</keyword>
<dbReference type="SUPFAM" id="SSF48264">
    <property type="entry name" value="Cytochrome P450"/>
    <property type="match status" value="1"/>
</dbReference>
<evidence type="ECO:0000256" key="6">
    <source>
        <dbReference type="ARBA" id="ARBA00023033"/>
    </source>
</evidence>
<evidence type="ECO:0000313" key="9">
    <source>
        <dbReference type="Proteomes" id="UP001054945"/>
    </source>
</evidence>
<keyword evidence="2" id="KW-0349">Heme</keyword>
<keyword evidence="4" id="KW-0560">Oxidoreductase</keyword>
<evidence type="ECO:0000256" key="1">
    <source>
        <dbReference type="ARBA" id="ARBA00010617"/>
    </source>
</evidence>
<dbReference type="AlphaFoldDB" id="A0AAV4S8A8"/>
<dbReference type="InterPro" id="IPR036396">
    <property type="entry name" value="Cyt_P450_sf"/>
</dbReference>
<keyword evidence="9" id="KW-1185">Reference proteome</keyword>
<dbReference type="GO" id="GO:0008395">
    <property type="term" value="F:steroid hydroxylase activity"/>
    <property type="evidence" value="ECO:0007669"/>
    <property type="project" value="TreeGrafter"/>
</dbReference>
<keyword evidence="7" id="KW-0812">Transmembrane</keyword>
<reference evidence="8 9" key="1">
    <citation type="submission" date="2021-06" db="EMBL/GenBank/DDBJ databases">
        <title>Caerostris extrusa draft genome.</title>
        <authorList>
            <person name="Kono N."/>
            <person name="Arakawa K."/>
        </authorList>
    </citation>
    <scope>NUCLEOTIDE SEQUENCE [LARGE SCALE GENOMIC DNA]</scope>
</reference>
<dbReference type="InterPro" id="IPR050705">
    <property type="entry name" value="Cytochrome_P450_3A"/>
</dbReference>
<dbReference type="InterPro" id="IPR001128">
    <property type="entry name" value="Cyt_P450"/>
</dbReference>
<feature type="transmembrane region" description="Helical" evidence="7">
    <location>
        <begin position="41"/>
        <end position="59"/>
    </location>
</feature>
<dbReference type="GO" id="GO:0005506">
    <property type="term" value="F:iron ion binding"/>
    <property type="evidence" value="ECO:0007669"/>
    <property type="project" value="InterPro"/>
</dbReference>
<evidence type="ECO:0000256" key="4">
    <source>
        <dbReference type="ARBA" id="ARBA00023002"/>
    </source>
</evidence>
<dbReference type="Proteomes" id="UP001054945">
    <property type="component" value="Unassembled WGS sequence"/>
</dbReference>
<keyword evidence="7" id="KW-0472">Membrane</keyword>
<keyword evidence="3" id="KW-0479">Metal-binding</keyword>
<dbReference type="Gene3D" id="1.10.630.10">
    <property type="entry name" value="Cytochrome P450"/>
    <property type="match status" value="1"/>
</dbReference>
<evidence type="ECO:0000256" key="2">
    <source>
        <dbReference type="ARBA" id="ARBA00022617"/>
    </source>
</evidence>
<keyword evidence="5" id="KW-0408">Iron</keyword>
<sequence length="174" mass="20307">MNSYQQKRTETRSKSRSSAASCVWSLRSFSMMLDVEFTQNSLLLVFLIGLASILFYWYSTKNLDYWKKRNVPFAKPYPFPFHEIELKRYLELGHVYGHFEGTRPVLSVAEPELLKNIFIKDFLSFPNRRLLVSGDEVVDKMVSVVNGEDWKRIRTIITPTFSTGKIKGQVHVLF</sequence>
<name>A0AAV4S8A8_CAEEX</name>
<comment type="similarity">
    <text evidence="1">Belongs to the cytochrome P450 family.</text>
</comment>
<comment type="caution">
    <text evidence="8">The sequence shown here is derived from an EMBL/GenBank/DDBJ whole genome shotgun (WGS) entry which is preliminary data.</text>
</comment>
<gene>
    <name evidence="8" type="primary">Cyp3a11</name>
    <name evidence="8" type="ORF">CEXT_754681</name>
</gene>
<accession>A0AAV4S8A8</accession>
<proteinExistence type="inferred from homology"/>
<evidence type="ECO:0000313" key="8">
    <source>
        <dbReference type="EMBL" id="GIY30713.1"/>
    </source>
</evidence>
<evidence type="ECO:0000256" key="7">
    <source>
        <dbReference type="SAM" id="Phobius"/>
    </source>
</evidence>
<dbReference type="EMBL" id="BPLR01009269">
    <property type="protein sequence ID" value="GIY30713.1"/>
    <property type="molecule type" value="Genomic_DNA"/>
</dbReference>
<keyword evidence="6" id="KW-0503">Monooxygenase</keyword>
<dbReference type="PANTHER" id="PTHR24302:SF15">
    <property type="entry name" value="FATTY-ACID PEROXYGENASE"/>
    <property type="match status" value="1"/>
</dbReference>
<dbReference type="GO" id="GO:0016705">
    <property type="term" value="F:oxidoreductase activity, acting on paired donors, with incorporation or reduction of molecular oxygen"/>
    <property type="evidence" value="ECO:0007669"/>
    <property type="project" value="InterPro"/>
</dbReference>
<evidence type="ECO:0000256" key="5">
    <source>
        <dbReference type="ARBA" id="ARBA00023004"/>
    </source>
</evidence>
<dbReference type="Pfam" id="PF00067">
    <property type="entry name" value="p450"/>
    <property type="match status" value="1"/>
</dbReference>
<evidence type="ECO:0000256" key="3">
    <source>
        <dbReference type="ARBA" id="ARBA00022723"/>
    </source>
</evidence>
<organism evidence="8 9">
    <name type="scientific">Caerostris extrusa</name>
    <name type="common">Bark spider</name>
    <name type="synonym">Caerostris bankana</name>
    <dbReference type="NCBI Taxonomy" id="172846"/>
    <lineage>
        <taxon>Eukaryota</taxon>
        <taxon>Metazoa</taxon>
        <taxon>Ecdysozoa</taxon>
        <taxon>Arthropoda</taxon>
        <taxon>Chelicerata</taxon>
        <taxon>Arachnida</taxon>
        <taxon>Araneae</taxon>
        <taxon>Araneomorphae</taxon>
        <taxon>Entelegynae</taxon>
        <taxon>Araneoidea</taxon>
        <taxon>Araneidae</taxon>
        <taxon>Caerostris</taxon>
    </lineage>
</organism>
<dbReference type="GO" id="GO:0020037">
    <property type="term" value="F:heme binding"/>
    <property type="evidence" value="ECO:0007669"/>
    <property type="project" value="InterPro"/>
</dbReference>
<protein>
    <submittedName>
        <fullName evidence="8">Cytochrome P450 3A11</fullName>
    </submittedName>
</protein>